<dbReference type="Proteomes" id="UP000188605">
    <property type="component" value="Unassembled WGS sequence"/>
</dbReference>
<sequence length="289" mass="33187">MLKILLTGGEGFFGTRFKKFYQHQYEVLTLDKNELDITNNDDVDKAFQIFKPNYVIHAAAIALTDFCNKNPDIAYKVNVEGALNVANACKKYNSKLVFISTEQVFNGNIESGPYDELHPANPDTMYGKNKLEAENLIKDILEELWIVRFTWQFGIPECNCNMAANILWEVMTCLMKGDKIVASPNEYRGMGYINELIENFEKIWSLPYDTYHLGSPNDMSRYDVVEHILTEMGLKDRIPDVLVKDSEKYKDHPRDARIDVSKAISHGLKFSNTKDALSKCIKEYNLKIK</sequence>
<evidence type="ECO:0000313" key="2">
    <source>
        <dbReference type="Proteomes" id="UP000188605"/>
    </source>
</evidence>
<proteinExistence type="predicted"/>
<gene>
    <name evidence="1" type="ORF">AN396_05680</name>
</gene>
<comment type="caution">
    <text evidence="1">The sequence shown here is derived from an EMBL/GenBank/DDBJ whole genome shotgun (WGS) entry which is preliminary data.</text>
</comment>
<evidence type="ECO:0000313" key="1">
    <source>
        <dbReference type="EMBL" id="ONI40558.1"/>
    </source>
</evidence>
<organism evidence="1 2">
    <name type="scientific">Candidatus Epulonipiscium fishelsonii</name>
    <dbReference type="NCBI Taxonomy" id="77094"/>
    <lineage>
        <taxon>Bacteria</taxon>
        <taxon>Bacillati</taxon>
        <taxon>Bacillota</taxon>
        <taxon>Clostridia</taxon>
        <taxon>Lachnospirales</taxon>
        <taxon>Lachnospiraceae</taxon>
        <taxon>Candidatus Epulonipiscium</taxon>
    </lineage>
</organism>
<dbReference type="EMBL" id="LJDB01000048">
    <property type="protein sequence ID" value="ONI40558.1"/>
    <property type="molecule type" value="Genomic_DNA"/>
</dbReference>
<reference evidence="1" key="1">
    <citation type="submission" date="2016-08" db="EMBL/GenBank/DDBJ databases">
        <authorList>
            <person name="Ngugi D.K."/>
            <person name="Miyake S."/>
            <person name="Stingl U."/>
        </authorList>
    </citation>
    <scope>NUCLEOTIDE SEQUENCE</scope>
    <source>
        <strain evidence="1">SCG-B11WGA-EpuloA1</strain>
    </source>
</reference>
<accession>A0ACC8XCN5</accession>
<keyword evidence="2" id="KW-1185">Reference proteome</keyword>
<protein>
    <submittedName>
        <fullName evidence="1">Spore coat protein</fullName>
    </submittedName>
</protein>
<name>A0ACC8XCN5_9FIRM</name>